<name>A0A1Y2LM87_EPING</name>
<proteinExistence type="predicted"/>
<dbReference type="Proteomes" id="UP000193240">
    <property type="component" value="Unassembled WGS sequence"/>
</dbReference>
<gene>
    <name evidence="2" type="ORF">B5807_09390</name>
</gene>
<dbReference type="AlphaFoldDB" id="A0A1Y2LM87"/>
<dbReference type="InParanoid" id="A0A1Y2LM87"/>
<accession>A0A1Y2LM87</accession>
<evidence type="ECO:0000313" key="3">
    <source>
        <dbReference type="Proteomes" id="UP000193240"/>
    </source>
</evidence>
<feature type="region of interest" description="Disordered" evidence="1">
    <location>
        <begin position="50"/>
        <end position="75"/>
    </location>
</feature>
<reference evidence="2 3" key="1">
    <citation type="journal article" date="2017" name="Genome Announc.">
        <title>Genome sequence of the saprophytic ascomycete Epicoccum nigrum ICMP 19927 strain isolated from New Zealand.</title>
        <authorList>
            <person name="Fokin M."/>
            <person name="Fleetwood D."/>
            <person name="Weir B.S."/>
            <person name="Villas-Boas S.G."/>
        </authorList>
    </citation>
    <scope>NUCLEOTIDE SEQUENCE [LARGE SCALE GENOMIC DNA]</scope>
    <source>
        <strain evidence="2 3">ICMP 19927</strain>
    </source>
</reference>
<evidence type="ECO:0000313" key="2">
    <source>
        <dbReference type="EMBL" id="OSS45094.1"/>
    </source>
</evidence>
<protein>
    <submittedName>
        <fullName evidence="2">Uncharacterized protein</fullName>
    </submittedName>
</protein>
<keyword evidence="3" id="KW-1185">Reference proteome</keyword>
<dbReference type="EMBL" id="KZ107855">
    <property type="protein sequence ID" value="OSS45094.1"/>
    <property type="molecule type" value="Genomic_DNA"/>
</dbReference>
<organism evidence="2 3">
    <name type="scientific">Epicoccum nigrum</name>
    <name type="common">Soil fungus</name>
    <name type="synonym">Epicoccum purpurascens</name>
    <dbReference type="NCBI Taxonomy" id="105696"/>
    <lineage>
        <taxon>Eukaryota</taxon>
        <taxon>Fungi</taxon>
        <taxon>Dikarya</taxon>
        <taxon>Ascomycota</taxon>
        <taxon>Pezizomycotina</taxon>
        <taxon>Dothideomycetes</taxon>
        <taxon>Pleosporomycetidae</taxon>
        <taxon>Pleosporales</taxon>
        <taxon>Pleosporineae</taxon>
        <taxon>Didymellaceae</taxon>
        <taxon>Epicoccum</taxon>
    </lineage>
</organism>
<evidence type="ECO:0000256" key="1">
    <source>
        <dbReference type="SAM" id="MobiDB-lite"/>
    </source>
</evidence>
<sequence>MQLLSQSIRNCHTTRNANTTPANDFSMIIPTTSHVSLYLRGGNSLPICRVPGTKNPPPKPGGWGRSSETIFTGGTSMAKRPWKLGEFRSSGRMRSGVHAPFANVRRSTTCRHEG</sequence>
<feature type="compositionally biased region" description="Polar residues" evidence="1">
    <location>
        <begin position="66"/>
        <end position="75"/>
    </location>
</feature>